<dbReference type="AlphaFoldDB" id="A0A382JZN1"/>
<protein>
    <submittedName>
        <fullName evidence="2">Uncharacterized protein</fullName>
    </submittedName>
</protein>
<reference evidence="2" key="1">
    <citation type="submission" date="2018-05" db="EMBL/GenBank/DDBJ databases">
        <authorList>
            <person name="Lanie J.A."/>
            <person name="Ng W.-L."/>
            <person name="Kazmierczak K.M."/>
            <person name="Andrzejewski T.M."/>
            <person name="Davidsen T.M."/>
            <person name="Wayne K.J."/>
            <person name="Tettelin H."/>
            <person name="Glass J.I."/>
            <person name="Rusch D."/>
            <person name="Podicherti R."/>
            <person name="Tsui H.-C.T."/>
            <person name="Winkler M.E."/>
        </authorList>
    </citation>
    <scope>NUCLEOTIDE SEQUENCE</scope>
</reference>
<accession>A0A382JZN1</accession>
<evidence type="ECO:0000313" key="2">
    <source>
        <dbReference type="EMBL" id="SVC15901.1"/>
    </source>
</evidence>
<proteinExistence type="predicted"/>
<feature type="compositionally biased region" description="Low complexity" evidence="1">
    <location>
        <begin position="25"/>
        <end position="56"/>
    </location>
</feature>
<gene>
    <name evidence="2" type="ORF">METZ01_LOCUS268755</name>
</gene>
<dbReference type="EMBL" id="UINC01076591">
    <property type="protein sequence ID" value="SVC15901.1"/>
    <property type="molecule type" value="Genomic_DNA"/>
</dbReference>
<name>A0A382JZN1_9ZZZZ</name>
<feature type="non-terminal residue" evidence="2">
    <location>
        <position position="78"/>
    </location>
</feature>
<evidence type="ECO:0000256" key="1">
    <source>
        <dbReference type="SAM" id="MobiDB-lite"/>
    </source>
</evidence>
<feature type="region of interest" description="Disordered" evidence="1">
    <location>
        <begin position="1"/>
        <end position="78"/>
    </location>
</feature>
<organism evidence="2">
    <name type="scientific">marine metagenome</name>
    <dbReference type="NCBI Taxonomy" id="408172"/>
    <lineage>
        <taxon>unclassified sequences</taxon>
        <taxon>metagenomes</taxon>
        <taxon>ecological metagenomes</taxon>
    </lineage>
</organism>
<sequence length="78" mass="7751">MTLVAAACAGTSPEDTAFEVPPEVADSTAAADQAPSTSSPPTSTTSTTATPSTTTTLVSEVLSGEPRSFSGYGAEIIR</sequence>